<reference evidence="2" key="1">
    <citation type="submission" date="2022-09" db="EMBL/GenBank/DDBJ databases">
        <title>Intensive care unit water sources are persistently colonized with multi-drug resistant bacteria and are the site of extensive horizontal gene transfer of antibiotic resistance genes.</title>
        <authorList>
            <person name="Diorio-Toth L."/>
        </authorList>
    </citation>
    <scope>NUCLEOTIDE SEQUENCE</scope>
    <source>
        <strain evidence="2">GD04153</strain>
    </source>
</reference>
<proteinExistence type="predicted"/>
<evidence type="ECO:0000259" key="1">
    <source>
        <dbReference type="PROSITE" id="PS50164"/>
    </source>
</evidence>
<organism evidence="2 3">
    <name type="scientific">Brucella intermedia GD04153</name>
    <dbReference type="NCBI Taxonomy" id="2975438"/>
    <lineage>
        <taxon>Bacteria</taxon>
        <taxon>Pseudomonadati</taxon>
        <taxon>Pseudomonadota</taxon>
        <taxon>Alphaproteobacteria</taxon>
        <taxon>Hyphomicrobiales</taxon>
        <taxon>Brucellaceae</taxon>
        <taxon>Brucella/Ochrobactrum group</taxon>
        <taxon>Brucella</taxon>
    </lineage>
</organism>
<comment type="caution">
    <text evidence="2">The sequence shown here is derived from an EMBL/GenBank/DDBJ whole genome shotgun (WGS) entry which is preliminary data.</text>
</comment>
<dbReference type="Pfam" id="PF01541">
    <property type="entry name" value="GIY-YIG"/>
    <property type="match status" value="1"/>
</dbReference>
<evidence type="ECO:0000313" key="2">
    <source>
        <dbReference type="EMBL" id="MDH0123297.1"/>
    </source>
</evidence>
<dbReference type="SUPFAM" id="SSF82771">
    <property type="entry name" value="GIY-YIG endonuclease"/>
    <property type="match status" value="1"/>
</dbReference>
<dbReference type="Proteomes" id="UP001158087">
    <property type="component" value="Unassembled WGS sequence"/>
</dbReference>
<protein>
    <submittedName>
        <fullName evidence="2">GIY-YIG nuclease family protein</fullName>
    </submittedName>
</protein>
<dbReference type="PROSITE" id="PS50164">
    <property type="entry name" value="GIY_YIG"/>
    <property type="match status" value="1"/>
</dbReference>
<feature type="domain" description="GIY-YIG" evidence="1">
    <location>
        <begin position="35"/>
        <end position="126"/>
    </location>
</feature>
<dbReference type="EMBL" id="JAODYY010000001">
    <property type="protein sequence ID" value="MDH0123297.1"/>
    <property type="molecule type" value="Genomic_DNA"/>
</dbReference>
<sequence length="156" mass="17623">MNETFRAFVEGLHPKFEQLMAMEPVVDGRLPKIMPESGIYLFSEGDTHLYIGRTRNLRRRYGQHCRPSSKHNHAPFAFKLAKKALGIGKATYKPGEGSRNGLSENAEFALAFSQALSRIRAMEFRFVEETDPTAQCLLEVYASVALQTPHNDFETS</sequence>
<dbReference type="Gene3D" id="3.40.1440.10">
    <property type="entry name" value="GIY-YIG endonuclease"/>
    <property type="match status" value="1"/>
</dbReference>
<gene>
    <name evidence="2" type="ORF">N7376_04775</name>
</gene>
<accession>A0AA42GYJ9</accession>
<dbReference type="InterPro" id="IPR035901">
    <property type="entry name" value="GIY-YIG_endonuc_sf"/>
</dbReference>
<dbReference type="AlphaFoldDB" id="A0AA42GYJ9"/>
<dbReference type="InterPro" id="IPR000305">
    <property type="entry name" value="GIY-YIG_endonuc"/>
</dbReference>
<name>A0AA42GYJ9_9HYPH</name>
<evidence type="ECO:0000313" key="3">
    <source>
        <dbReference type="Proteomes" id="UP001158087"/>
    </source>
</evidence>